<dbReference type="GO" id="GO:0016787">
    <property type="term" value="F:hydrolase activity"/>
    <property type="evidence" value="ECO:0007669"/>
    <property type="project" value="UniProtKB-KW"/>
</dbReference>
<reference evidence="2 3" key="1">
    <citation type="journal article" date="2019" name="Int. J. Syst. Evol. Microbiol.">
        <title>The Global Catalogue of Microorganisms (GCM) 10K type strain sequencing project: providing services to taxonomists for standard genome sequencing and annotation.</title>
        <authorList>
            <consortium name="The Broad Institute Genomics Platform"/>
            <consortium name="The Broad Institute Genome Sequencing Center for Infectious Disease"/>
            <person name="Wu L."/>
            <person name="Ma J."/>
        </authorList>
    </citation>
    <scope>NUCLEOTIDE SEQUENCE [LARGE SCALE GENOMIC DNA]</scope>
    <source>
        <strain evidence="2 3">JCM 16117</strain>
    </source>
</reference>
<evidence type="ECO:0000313" key="2">
    <source>
        <dbReference type="EMBL" id="GAA2226461.1"/>
    </source>
</evidence>
<dbReference type="InterPro" id="IPR029059">
    <property type="entry name" value="AB_hydrolase_5"/>
</dbReference>
<organism evidence="2 3">
    <name type="scientific">Herbiconiux moechotypicola</name>
    <dbReference type="NCBI Taxonomy" id="637393"/>
    <lineage>
        <taxon>Bacteria</taxon>
        <taxon>Bacillati</taxon>
        <taxon>Actinomycetota</taxon>
        <taxon>Actinomycetes</taxon>
        <taxon>Micrococcales</taxon>
        <taxon>Microbacteriaceae</taxon>
        <taxon>Herbiconiux</taxon>
    </lineage>
</organism>
<dbReference type="Pfam" id="PF12695">
    <property type="entry name" value="Abhydrolase_5"/>
    <property type="match status" value="1"/>
</dbReference>
<evidence type="ECO:0000313" key="3">
    <source>
        <dbReference type="Proteomes" id="UP001500929"/>
    </source>
</evidence>
<dbReference type="Gene3D" id="3.40.50.1820">
    <property type="entry name" value="alpha/beta hydrolase"/>
    <property type="match status" value="1"/>
</dbReference>
<gene>
    <name evidence="2" type="ORF">GCM10009851_08020</name>
</gene>
<accession>A0ABN3DBJ7</accession>
<dbReference type="SUPFAM" id="SSF53474">
    <property type="entry name" value="alpha/beta-Hydrolases"/>
    <property type="match status" value="1"/>
</dbReference>
<comment type="caution">
    <text evidence="2">The sequence shown here is derived from an EMBL/GenBank/DDBJ whole genome shotgun (WGS) entry which is preliminary data.</text>
</comment>
<proteinExistence type="predicted"/>
<feature type="domain" description="Alpha/beta hydrolase fold-5" evidence="1">
    <location>
        <begin position="60"/>
        <end position="218"/>
    </location>
</feature>
<sequence>MTVGAAVVAFVAGFLVYAHVTFAAEREPVQAVAADAAVDIAWTYDSVVLTPSTGTSSVGLVFLPGAKVDPLAYASKLSGVVEAGVTVVIPRPLLNFALFDPRPLSDFEAVEPSVSTWFVGGHSLGGVKACQYAAGDSGAAGLVLFGSYCAGDESGLSVPVLSISASNDGLSTPEKIDASRSSLPATTEFVVLDGATHAQFGDYGLQPGDGTSTLPDAEVRAALTAALVPFLLD</sequence>
<protein>
    <submittedName>
        <fullName evidence="2">Alpha/beta hydrolase</fullName>
    </submittedName>
</protein>
<dbReference type="Proteomes" id="UP001500929">
    <property type="component" value="Unassembled WGS sequence"/>
</dbReference>
<evidence type="ECO:0000259" key="1">
    <source>
        <dbReference type="Pfam" id="PF12695"/>
    </source>
</evidence>
<keyword evidence="3" id="KW-1185">Reference proteome</keyword>
<dbReference type="EMBL" id="BAAAQY010000002">
    <property type="protein sequence ID" value="GAA2226461.1"/>
    <property type="molecule type" value="Genomic_DNA"/>
</dbReference>
<keyword evidence="2" id="KW-0378">Hydrolase</keyword>
<name>A0ABN3DBJ7_9MICO</name>
<dbReference type="InterPro" id="IPR029058">
    <property type="entry name" value="AB_hydrolase_fold"/>
</dbReference>